<dbReference type="Gene3D" id="2.30.30.100">
    <property type="match status" value="1"/>
</dbReference>
<name>A0ABR2J1N7_9EUKA</name>
<reference evidence="2 3" key="1">
    <citation type="submission" date="2024-04" db="EMBL/GenBank/DDBJ databases">
        <title>Tritrichomonas musculus Genome.</title>
        <authorList>
            <person name="Alves-Ferreira E."/>
            <person name="Grigg M."/>
            <person name="Lorenzi H."/>
            <person name="Galac M."/>
        </authorList>
    </citation>
    <scope>NUCLEOTIDE SEQUENCE [LARGE SCALE GENOMIC DNA]</scope>
    <source>
        <strain evidence="2 3">EAF2021</strain>
    </source>
</reference>
<dbReference type="EMBL" id="JAPFFF010000014">
    <property type="protein sequence ID" value="KAK8871132.1"/>
    <property type="molecule type" value="Genomic_DNA"/>
</dbReference>
<gene>
    <name evidence="2" type="ORF">M9Y10_009045</name>
</gene>
<dbReference type="SUPFAM" id="SSF50182">
    <property type="entry name" value="Sm-like ribonucleoproteins"/>
    <property type="match status" value="1"/>
</dbReference>
<organism evidence="2 3">
    <name type="scientific">Tritrichomonas musculus</name>
    <dbReference type="NCBI Taxonomy" id="1915356"/>
    <lineage>
        <taxon>Eukaryota</taxon>
        <taxon>Metamonada</taxon>
        <taxon>Parabasalia</taxon>
        <taxon>Tritrichomonadida</taxon>
        <taxon>Tritrichomonadidae</taxon>
        <taxon>Tritrichomonas</taxon>
    </lineage>
</organism>
<dbReference type="InterPro" id="IPR010920">
    <property type="entry name" value="LSM_dom_sf"/>
</dbReference>
<protein>
    <recommendedName>
        <fullName evidence="1">Sm domain-containing protein</fullName>
    </recommendedName>
</protein>
<evidence type="ECO:0000259" key="1">
    <source>
        <dbReference type="Pfam" id="PF01423"/>
    </source>
</evidence>
<dbReference type="InterPro" id="IPR001163">
    <property type="entry name" value="Sm_dom_euk/arc"/>
</dbReference>
<dbReference type="Pfam" id="PF01423">
    <property type="entry name" value="LSM"/>
    <property type="match status" value="1"/>
</dbReference>
<accession>A0ABR2J1N7</accession>
<keyword evidence="3" id="KW-1185">Reference proteome</keyword>
<evidence type="ECO:0000313" key="3">
    <source>
        <dbReference type="Proteomes" id="UP001470230"/>
    </source>
</evidence>
<feature type="domain" description="Sm" evidence="1">
    <location>
        <begin position="3"/>
        <end position="54"/>
    </location>
</feature>
<proteinExistence type="predicted"/>
<comment type="caution">
    <text evidence="2">The sequence shown here is derived from an EMBL/GenBank/DDBJ whole genome shotgun (WGS) entry which is preliminary data.</text>
</comment>
<sequence>MGQDGTVYEGCLRVCDQSTNLVFYPVNVKTVEDGKVIQKSYDCFFVRGDEVCFIAQDLRSQEHKNPILP</sequence>
<dbReference type="Proteomes" id="UP001470230">
    <property type="component" value="Unassembled WGS sequence"/>
</dbReference>
<evidence type="ECO:0000313" key="2">
    <source>
        <dbReference type="EMBL" id="KAK8871132.1"/>
    </source>
</evidence>